<sequence length="150" mass="17846">MDEESKHVLKLVGLNADDLTQISGLIIEREQLISDAKYDEIKKIIPELKKKYSSSFMTSLQKNADKVQKWPLLNLVRQILNVYNYKMEPIRKSDGYTLEGVKKFKRFFLIKKKYKNNLEKDKDEKFISDNKKIDTENKYIEIDKQLIHIF</sequence>
<dbReference type="EMBL" id="MN738921">
    <property type="protein sequence ID" value="QHT31476.1"/>
    <property type="molecule type" value="Genomic_DNA"/>
</dbReference>
<organism evidence="1">
    <name type="scientific">viral metagenome</name>
    <dbReference type="NCBI Taxonomy" id="1070528"/>
    <lineage>
        <taxon>unclassified sequences</taxon>
        <taxon>metagenomes</taxon>
        <taxon>organismal metagenomes</taxon>
    </lineage>
</organism>
<proteinExistence type="predicted"/>
<name>A0A6C0EQL2_9ZZZZ</name>
<dbReference type="AlphaFoldDB" id="A0A6C0EQL2"/>
<accession>A0A6C0EQL2</accession>
<evidence type="ECO:0000313" key="1">
    <source>
        <dbReference type="EMBL" id="QHT31476.1"/>
    </source>
</evidence>
<reference evidence="1" key="1">
    <citation type="journal article" date="2020" name="Nature">
        <title>Giant virus diversity and host interactions through global metagenomics.</title>
        <authorList>
            <person name="Schulz F."/>
            <person name="Roux S."/>
            <person name="Paez-Espino D."/>
            <person name="Jungbluth S."/>
            <person name="Walsh D.A."/>
            <person name="Denef V.J."/>
            <person name="McMahon K.D."/>
            <person name="Konstantinidis K.T."/>
            <person name="Eloe-Fadrosh E.A."/>
            <person name="Kyrpides N.C."/>
            <person name="Woyke T."/>
        </authorList>
    </citation>
    <scope>NUCLEOTIDE SEQUENCE</scope>
    <source>
        <strain evidence="1">GVMAG-M-3300009155-2</strain>
    </source>
</reference>
<protein>
    <submittedName>
        <fullName evidence="1">Uncharacterized protein</fullName>
    </submittedName>
</protein>